<dbReference type="GO" id="GO:0016874">
    <property type="term" value="F:ligase activity"/>
    <property type="evidence" value="ECO:0007669"/>
    <property type="project" value="UniProtKB-KW"/>
</dbReference>
<keyword evidence="2" id="KW-1185">Reference proteome</keyword>
<dbReference type="PANTHER" id="PTHR43845">
    <property type="entry name" value="BLR5969 PROTEIN"/>
    <property type="match status" value="1"/>
</dbReference>
<proteinExistence type="predicted"/>
<comment type="caution">
    <text evidence="1">The sequence shown here is derived from an EMBL/GenBank/DDBJ whole genome shotgun (WGS) entry which is preliminary data.</text>
</comment>
<dbReference type="Proteomes" id="UP001384579">
    <property type="component" value="Unassembled WGS sequence"/>
</dbReference>
<dbReference type="Gene3D" id="3.40.50.12780">
    <property type="entry name" value="N-terminal domain of ligase-like"/>
    <property type="match status" value="1"/>
</dbReference>
<evidence type="ECO:0000313" key="1">
    <source>
        <dbReference type="EMBL" id="MEK0184688.1"/>
    </source>
</evidence>
<dbReference type="SUPFAM" id="SSF56801">
    <property type="entry name" value="Acetyl-CoA synthetase-like"/>
    <property type="match status" value="1"/>
</dbReference>
<dbReference type="PANTHER" id="PTHR43845:SF1">
    <property type="entry name" value="BLR5969 PROTEIN"/>
    <property type="match status" value="1"/>
</dbReference>
<protein>
    <submittedName>
        <fullName evidence="1">Phenylacetate--CoA ligase family protein</fullName>
    </submittedName>
</protein>
<sequence length="547" mass="61702">MSRLLFARTISKILSLIGIEMRSIPVQKVYFQEQIMQEEQRQRAFTAFQEFLNTALEERLQQQQEPSPETVAIALFQNVAVTVPAYQTFLSEHNINPAGIQTFEEFQKLPLITKDNYLRCHRLAELCRGGKLATCDFIAVSSGSTGKPTFWPRFLSDELQIATRFEQIFHDSFYADTRSTLAVICFALGTWVGGMYTANCCRHLASKGYPVTVVTPGNNKTEILRVVQELGADFEQVVLLGYPPFVKDVIDSGIAAGVEWEKYGIKMVFAGEVFSEEWRSLVSDRTHSPNLYYNSASLYGTADAGVLANETPLSICIRRFLANNPEAARNLFGESRLPSLMQYEPNSRFFEVNDDGTLLFSGDNGIPLIRYHISDNGGLISYEAMLDFLATWGFNPGEHLQQATALNLLPNSDFPRGIRRLPFVYVFGRSHFTVSYFGANIYPENVTVGLEVPTIREWVTGKFVLQVREDSDRNRFLSVVVELAPGVDGDEEKKRAIASSILSQLRRLNSEFANYVPPEYQLPIVTLTATGDSEYFPMGVKHRYTRH</sequence>
<dbReference type="InterPro" id="IPR042099">
    <property type="entry name" value="ANL_N_sf"/>
</dbReference>
<reference evidence="1 2" key="1">
    <citation type="journal article" date="2020" name="Harmful Algae">
        <title>Molecular and morphological characterization of a novel dihydroanatoxin-a producing Microcoleus species (cyanobacteria) from the Russian River, California, USA.</title>
        <authorList>
            <person name="Conklin K.Y."/>
            <person name="Stancheva R."/>
            <person name="Otten T.G."/>
            <person name="Fadness R."/>
            <person name="Boyer G.L."/>
            <person name="Read B."/>
            <person name="Zhang X."/>
            <person name="Sheath R.G."/>
        </authorList>
    </citation>
    <scope>NUCLEOTIDE SEQUENCE [LARGE SCALE GENOMIC DNA]</scope>
    <source>
        <strain evidence="1 2">PTRS2</strain>
    </source>
</reference>
<name>A0ABU8YJY0_9CYAN</name>
<organism evidence="1 2">
    <name type="scientific">Microcoleus anatoxicus PTRS2</name>
    <dbReference type="NCBI Taxonomy" id="2705321"/>
    <lineage>
        <taxon>Bacteria</taxon>
        <taxon>Bacillati</taxon>
        <taxon>Cyanobacteriota</taxon>
        <taxon>Cyanophyceae</taxon>
        <taxon>Oscillatoriophycideae</taxon>
        <taxon>Oscillatoriales</taxon>
        <taxon>Microcoleaceae</taxon>
        <taxon>Microcoleus</taxon>
        <taxon>Microcoleus anatoxicus</taxon>
    </lineage>
</organism>
<dbReference type="EMBL" id="JBBLXS010000067">
    <property type="protein sequence ID" value="MEK0184688.1"/>
    <property type="molecule type" value="Genomic_DNA"/>
</dbReference>
<gene>
    <name evidence="1" type="ORF">WMG39_07425</name>
</gene>
<evidence type="ECO:0000313" key="2">
    <source>
        <dbReference type="Proteomes" id="UP001384579"/>
    </source>
</evidence>
<dbReference type="RefSeq" id="WP_340517202.1">
    <property type="nucleotide sequence ID" value="NZ_JBBLXS010000067.1"/>
</dbReference>
<keyword evidence="1" id="KW-0436">Ligase</keyword>
<accession>A0ABU8YJY0</accession>